<dbReference type="AlphaFoldDB" id="A0A5C8NHZ8"/>
<protein>
    <submittedName>
        <fullName evidence="2">Uncharacterized protein</fullName>
    </submittedName>
</protein>
<evidence type="ECO:0000256" key="1">
    <source>
        <dbReference type="SAM" id="Phobius"/>
    </source>
</evidence>
<keyword evidence="1" id="KW-0812">Transmembrane</keyword>
<sequence length="64" mass="6999">MDVITAFVTADVPLTPDNVKPGWLALGIVALLCLATFFLARSFMKHARRASEPWPGEDGDDRTP</sequence>
<reference evidence="2 3" key="1">
    <citation type="submission" date="2019-06" db="EMBL/GenBank/DDBJ databases">
        <title>Aeromicrobium sp. nov., isolated from a maize field.</title>
        <authorList>
            <person name="Lin S.-Y."/>
            <person name="Tsai C.-F."/>
            <person name="Young C.-C."/>
        </authorList>
    </citation>
    <scope>NUCLEOTIDE SEQUENCE [LARGE SCALE GENOMIC DNA]</scope>
    <source>
        <strain evidence="2 3">CC-CFT486</strain>
    </source>
</reference>
<dbReference type="RefSeq" id="WP_147685856.1">
    <property type="nucleotide sequence ID" value="NZ_VDUX01000003.1"/>
</dbReference>
<gene>
    <name evidence="2" type="ORF">FHP06_08825</name>
</gene>
<evidence type="ECO:0000313" key="3">
    <source>
        <dbReference type="Proteomes" id="UP000321571"/>
    </source>
</evidence>
<dbReference type="EMBL" id="VDUX01000003">
    <property type="protein sequence ID" value="TXL61514.1"/>
    <property type="molecule type" value="Genomic_DNA"/>
</dbReference>
<keyword evidence="3" id="KW-1185">Reference proteome</keyword>
<keyword evidence="1" id="KW-0472">Membrane</keyword>
<organism evidence="2 3">
    <name type="scientific">Aeromicrobium terrae</name>
    <dbReference type="NCBI Taxonomy" id="2498846"/>
    <lineage>
        <taxon>Bacteria</taxon>
        <taxon>Bacillati</taxon>
        <taxon>Actinomycetota</taxon>
        <taxon>Actinomycetes</taxon>
        <taxon>Propionibacteriales</taxon>
        <taxon>Nocardioidaceae</taxon>
        <taxon>Aeromicrobium</taxon>
    </lineage>
</organism>
<keyword evidence="1" id="KW-1133">Transmembrane helix</keyword>
<feature type="transmembrane region" description="Helical" evidence="1">
    <location>
        <begin position="22"/>
        <end position="40"/>
    </location>
</feature>
<evidence type="ECO:0000313" key="2">
    <source>
        <dbReference type="EMBL" id="TXL61514.1"/>
    </source>
</evidence>
<dbReference type="OrthoDB" id="3734493at2"/>
<comment type="caution">
    <text evidence="2">The sequence shown here is derived from an EMBL/GenBank/DDBJ whole genome shotgun (WGS) entry which is preliminary data.</text>
</comment>
<dbReference type="Proteomes" id="UP000321571">
    <property type="component" value="Unassembled WGS sequence"/>
</dbReference>
<name>A0A5C8NHZ8_9ACTN</name>
<proteinExistence type="predicted"/>
<accession>A0A5C8NHZ8</accession>